<keyword evidence="1" id="KW-0472">Membrane</keyword>
<accession>A0A0J6W6B5</accession>
<sequence>MMFWYDHDMGWWGYAGMGVGMVLFWGLIIVGVVALIRYTTGSSQAPRGDAPTAEQLLAARFASGEIDETQYRERLAILREAVRR</sequence>
<dbReference type="EMBL" id="JYNX01000037">
    <property type="protein sequence ID" value="KMO78815.1"/>
    <property type="molecule type" value="Genomic_DNA"/>
</dbReference>
<dbReference type="AlphaFoldDB" id="A0A0J6W6B5"/>
<name>A0A0J6W6B5_MYCCU</name>
<comment type="caution">
    <text evidence="2">The sequence shown here is derived from an EMBL/GenBank/DDBJ whole genome shotgun (WGS) entry which is preliminary data.</text>
</comment>
<evidence type="ECO:0000313" key="2">
    <source>
        <dbReference type="EMBL" id="KMO78815.1"/>
    </source>
</evidence>
<evidence type="ECO:0000256" key="1">
    <source>
        <dbReference type="SAM" id="Phobius"/>
    </source>
</evidence>
<feature type="transmembrane region" description="Helical" evidence="1">
    <location>
        <begin position="12"/>
        <end position="36"/>
    </location>
</feature>
<dbReference type="RefSeq" id="WP_048419031.1">
    <property type="nucleotide sequence ID" value="NZ_JYNX01000037.1"/>
</dbReference>
<evidence type="ECO:0000313" key="3">
    <source>
        <dbReference type="Proteomes" id="UP000036176"/>
    </source>
</evidence>
<keyword evidence="3" id="KW-1185">Reference proteome</keyword>
<evidence type="ECO:0008006" key="4">
    <source>
        <dbReference type="Google" id="ProtNLM"/>
    </source>
</evidence>
<dbReference type="OrthoDB" id="3748887at2"/>
<gene>
    <name evidence="2" type="ORF">MCHUDSM44219_03053</name>
</gene>
<protein>
    <recommendedName>
        <fullName evidence="4">SHOCT domain-containing protein</fullName>
    </recommendedName>
</protein>
<keyword evidence="1" id="KW-0812">Transmembrane</keyword>
<reference evidence="2 3" key="1">
    <citation type="journal article" date="2015" name="Genome Biol. Evol.">
        <title>Characterization of Three Mycobacterium spp. with Potential Use in Bioremediation by Genome Sequencing and Comparative Genomics.</title>
        <authorList>
            <person name="Das S."/>
            <person name="Pettersson B.M."/>
            <person name="Behra P.R."/>
            <person name="Ramesh M."/>
            <person name="Dasgupta S."/>
            <person name="Bhattacharya A."/>
            <person name="Kirsebom L.A."/>
        </authorList>
    </citation>
    <scope>NUCLEOTIDE SEQUENCE [LARGE SCALE GENOMIC DNA]</scope>
    <source>
        <strain evidence="2 3">DSM 44219</strain>
    </source>
</reference>
<organism evidence="2 3">
    <name type="scientific">Mycolicibacterium chubuense</name>
    <name type="common">Mycobacterium chubuense</name>
    <dbReference type="NCBI Taxonomy" id="1800"/>
    <lineage>
        <taxon>Bacteria</taxon>
        <taxon>Bacillati</taxon>
        <taxon>Actinomycetota</taxon>
        <taxon>Actinomycetes</taxon>
        <taxon>Mycobacteriales</taxon>
        <taxon>Mycobacteriaceae</taxon>
        <taxon>Mycolicibacterium</taxon>
    </lineage>
</organism>
<proteinExistence type="predicted"/>
<dbReference type="Proteomes" id="UP000036176">
    <property type="component" value="Unassembled WGS sequence"/>
</dbReference>
<keyword evidence="1" id="KW-1133">Transmembrane helix</keyword>
<dbReference type="PATRIC" id="fig|1800.3.peg.3057"/>